<feature type="region of interest" description="Disordered" evidence="2">
    <location>
        <begin position="336"/>
        <end position="361"/>
    </location>
</feature>
<dbReference type="Gene3D" id="3.80.10.10">
    <property type="entry name" value="Ribonuclease Inhibitor"/>
    <property type="match status" value="5"/>
</dbReference>
<feature type="compositionally biased region" description="Low complexity" evidence="2">
    <location>
        <begin position="345"/>
        <end position="355"/>
    </location>
</feature>
<evidence type="ECO:0000256" key="3">
    <source>
        <dbReference type="SAM" id="SignalP"/>
    </source>
</evidence>
<evidence type="ECO:0000259" key="4">
    <source>
        <dbReference type="Pfam" id="PF07532"/>
    </source>
</evidence>
<dbReference type="Pfam" id="PF13306">
    <property type="entry name" value="LRR_5"/>
    <property type="match status" value="3"/>
</dbReference>
<accession>A0AA44BQ25</accession>
<evidence type="ECO:0000256" key="1">
    <source>
        <dbReference type="SAM" id="Coils"/>
    </source>
</evidence>
<dbReference type="SUPFAM" id="SSF52058">
    <property type="entry name" value="L domain-like"/>
    <property type="match status" value="1"/>
</dbReference>
<dbReference type="InterPro" id="IPR032675">
    <property type="entry name" value="LRR_dom_sf"/>
</dbReference>
<evidence type="ECO:0000313" key="5">
    <source>
        <dbReference type="EMBL" id="NFI23047.1"/>
    </source>
</evidence>
<dbReference type="PANTHER" id="PTHR30032">
    <property type="entry name" value="N-ACETYLMURAMOYL-L-ALANINE AMIDASE-RELATED"/>
    <property type="match status" value="1"/>
</dbReference>
<proteinExistence type="predicted"/>
<feature type="signal peptide" evidence="3">
    <location>
        <begin position="1"/>
        <end position="29"/>
    </location>
</feature>
<feature type="coiled-coil region" evidence="1">
    <location>
        <begin position="525"/>
        <end position="569"/>
    </location>
</feature>
<evidence type="ECO:0000256" key="2">
    <source>
        <dbReference type="SAM" id="MobiDB-lite"/>
    </source>
</evidence>
<dbReference type="InterPro" id="IPR011081">
    <property type="entry name" value="Big_4"/>
</dbReference>
<organism evidence="5 6">
    <name type="scientific">Clostridium botulinum</name>
    <dbReference type="NCBI Taxonomy" id="1491"/>
    <lineage>
        <taxon>Bacteria</taxon>
        <taxon>Bacillati</taxon>
        <taxon>Bacillota</taxon>
        <taxon>Clostridia</taxon>
        <taxon>Eubacteriales</taxon>
        <taxon>Clostridiaceae</taxon>
        <taxon>Clostridium</taxon>
    </lineage>
</organism>
<feature type="chain" id="PRO_5041300814" evidence="3">
    <location>
        <begin position="30"/>
        <end position="1634"/>
    </location>
</feature>
<feature type="domain" description="Bacterial Ig-like" evidence="4">
    <location>
        <begin position="841"/>
        <end position="888"/>
    </location>
</feature>
<keyword evidence="1" id="KW-0175">Coiled coil</keyword>
<dbReference type="EMBL" id="SWRJ01000007">
    <property type="protein sequence ID" value="NFI23047.1"/>
    <property type="molecule type" value="Genomic_DNA"/>
</dbReference>
<dbReference type="InterPro" id="IPR051922">
    <property type="entry name" value="Bact_Sporulation_Assoc"/>
</dbReference>
<comment type="caution">
    <text evidence="5">The sequence shown here is derived from an EMBL/GenBank/DDBJ whole genome shotgun (WGS) entry which is preliminary data.</text>
</comment>
<dbReference type="InterPro" id="IPR026906">
    <property type="entry name" value="LRR_5"/>
</dbReference>
<keyword evidence="3" id="KW-0732">Signal</keyword>
<dbReference type="PANTHER" id="PTHR30032:SF8">
    <property type="entry name" value="GERMINATION-SPECIFIC N-ACETYLMURAMOYL-L-ALANINE AMIDASE"/>
    <property type="match status" value="1"/>
</dbReference>
<dbReference type="Proteomes" id="UP000482543">
    <property type="component" value="Unassembled WGS sequence"/>
</dbReference>
<sequence length="1634" mass="179804">MNKKGTRVLASATALGIVLTMLPSGNVKAAPGDVNKMPGKDRYETAANVATANWKEGTENVIIASGEGYADSLSASVLAKKLNAPIILTQSKELHKSAKEALKTLKAKNLHVIGGNASVSQSIRDDLKKEGYALTELGGKTRFETNLAIAKYLVEKHNVKADKILVVNGKDGFSDALSAASVAADKGKILLIVGKDPSTADLAAKFIEEHNSKVTVIGTEKVIPKTVYDKLGAKERVIGGANRFETNLNIMKHFKLNTDKLYVANATGDGYADALVASALAGRTGSQLILTHTKDSQETKNAIDYIKSIKNDKTEVGLVGGDSVIPEEVVDKIKEVVKEESTKNPGKSSRTSKPSKPTEPEKNKFEIIWSFADVDEDLDVNTTNGKDDAKHDYVYIKFNKPISVSGDSKSVLNTSNYKLNKMPLPKGTQIRPNIKGLDDADKVTDSITIVLPNEYLNGKNEPHIITISSYLESSTTGDVLTNGGDKILTWSSDGREIFNASFSAEKQIYLAEVTAKKDLTLKDNLINAEKALETAKTAIKSLNNKTSGKSALEERINDVEKTIKDARIKFDEKTDFEFSNGKITKYIGNETDIVIPEAIRGEKVTAIEDSAFKNKNLTSIKIPKTVESIGMQAFAKNNLTSIELPESLKYMGNIAFMGNKLTSVRIPKNLTIIPTGAFSKNEISSVVISEGVIEVALSAFAENKLESVVIPSTVEFIRNKAFSGNQLKVVNIPSNVKDIGKNAFANNKNIKLVYSKLIEAIKRVESIKTEGKEADKVKVLKKAIEEGNKLNDKPNATLEEVNKVVESINNAIEALNKESSKTTIKQIKPLGIKNIDVDFGTTEANVKAKLPQKVTIVDSKDKEHNVDINWSILKYDGNIAADYTATGTFKLPEGVLQSNPEADLKVILKVTVTPKGIENREWELKDFTFKETAITGFSESGKEKFKKSKDLSLPNTNESGEKINEIADKAFCSEFEIKGDSNESFKDKDKAKQDPKIGINSVIIPDTVKIIGKEAFRNNCLTDINIPKSVTTIKDLAFNNNKLKTLSIPDSVTELGNGAFTLNDIADLKLSKELKTIPAAFGYNNLVSVTIPEGVTRIEDMAFSDNKLAQVTLPTTLEYLSGFNNNNLKSINIPTSVTELGKKAFARNKISSVKIPGNVKKIGVSAFQNTWHDTFLTSIIIEDGVEKIDEYAFSLNHLKDVNIPRSVKELAPNAFHKNLGYDGVVHLFTDNYNNPNNLKESKYQVIDPAKLTIKYISEDKTLKEEEIWKIGKKEGEEKYLHIGDKAVEITPKYEDNEYELENTDVRKVDLNYKENKLIVKCKKKESVDKLTIKSIGEVAPVVADFGTEQNAVMDKLSKNTYIVDSNGENHEVELNWTIKNYNGNVSGEYTAVAIFKLPQGISQSEPETILEVQGRIIVKEDFENIQDSKWGVEDFNFEGTILAGFSDKGEEKLKANKDLILPKANDKGEVITKVKNYAFAKNGLTSLAIPKGLNGLVIGTNAFEENQINTLYIPEGVKEIDAYAFSKNKLKYVDFPGTLKKIGNHAFADNQLVSAIFSEETNMIAIDRFSFANNKITSIILLNDVTKVNGEAFTGNQSCNSDNKVHIFTKSFDPNNCNQWFPDSQYHKIIPLNK</sequence>
<name>A0AA44BQ25_CLOBO</name>
<dbReference type="Pfam" id="PF07532">
    <property type="entry name" value="Big_4"/>
    <property type="match status" value="1"/>
</dbReference>
<protein>
    <submittedName>
        <fullName evidence="5">Cell wall-binding repeat-containing protein</fullName>
    </submittedName>
</protein>
<evidence type="ECO:0000313" key="6">
    <source>
        <dbReference type="Proteomes" id="UP000482543"/>
    </source>
</evidence>
<dbReference type="Pfam" id="PF04122">
    <property type="entry name" value="CW_binding_2"/>
    <property type="match status" value="3"/>
</dbReference>
<dbReference type="InterPro" id="IPR007253">
    <property type="entry name" value="Cell_wall-bd_2"/>
</dbReference>
<dbReference type="Gene3D" id="3.40.50.12090">
    <property type="match status" value="2"/>
</dbReference>
<reference evidence="5 6" key="1">
    <citation type="submission" date="2019-04" db="EMBL/GenBank/DDBJ databases">
        <title>Genome sequencing of Clostridium botulinum Groups I-IV and Clostridium butyricum.</title>
        <authorList>
            <person name="Brunt J."/>
            <person name="Van Vliet A.H.M."/>
            <person name="Stringer S.C."/>
            <person name="Carter A.T."/>
            <person name="Peck M.W."/>
        </authorList>
    </citation>
    <scope>NUCLEOTIDE SEQUENCE [LARGE SCALE GENOMIC DNA]</scope>
    <source>
        <strain evidence="5 6">IFR 15/034</strain>
    </source>
</reference>
<gene>
    <name evidence="5" type="ORF">FC964_17080</name>
</gene>